<dbReference type="OrthoDB" id="5497289at2"/>
<dbReference type="GO" id="GO:0050135">
    <property type="term" value="F:NADP+ nucleosidase activity"/>
    <property type="evidence" value="ECO:0007669"/>
    <property type="project" value="InterPro"/>
</dbReference>
<evidence type="ECO:0000259" key="1">
    <source>
        <dbReference type="Pfam" id="PF10137"/>
    </source>
</evidence>
<evidence type="ECO:0000313" key="3">
    <source>
        <dbReference type="Proteomes" id="UP000305398"/>
    </source>
</evidence>
<keyword evidence="3" id="KW-1185">Reference proteome</keyword>
<protein>
    <recommendedName>
        <fullName evidence="1">CD-NTase-associated protein 12/Pycsar effector protein TIR domain-containing protein</fullName>
    </recommendedName>
</protein>
<dbReference type="InterPro" id="IPR019302">
    <property type="entry name" value="CAP12/PCTIR_TIR_dom"/>
</dbReference>
<gene>
    <name evidence="2" type="ORF">FHG12_10315</name>
</gene>
<proteinExistence type="predicted"/>
<dbReference type="KEGG" id="hyj:FHG12_10315"/>
<reference evidence="2 3" key="1">
    <citation type="submission" date="2019-06" db="EMBL/GenBank/DDBJ databases">
        <authorList>
            <person name="Srinivasan S."/>
        </authorList>
    </citation>
    <scope>NUCLEOTIDE SEQUENCE [LARGE SCALE GENOMIC DNA]</scope>
    <source>
        <strain evidence="2 3">17J68-5</strain>
    </source>
</reference>
<sequence>MATGLTEDDLHDIRATLEDINALKNHVYNHLLVYEPEVKQHFLRILREKIDRYPEAEVENQVIDVLAKSRRLRPREPRGDAHIITPVSGRLSLSFYEPHDADLLQKDAALLVPVYLDRLARVAEFLQTLRPDSPLESAPPKLENRSIFIVHGHNNAVKNEVARFVEQLDLQPIILHEQASEGKTIIEKIERYSRVQYAIILLTADDQGKALAEKKTRPRARQNVVLELGYFAGILGRGNVCCLVDNSQLELPSDISGVVYIPLGGNWKVDLLKELLHAGFAIDTNRLFGPN</sequence>
<dbReference type="Proteomes" id="UP000305398">
    <property type="component" value="Chromosome"/>
</dbReference>
<name>A0A5B8A5D0_9BACT</name>
<dbReference type="AlphaFoldDB" id="A0A5B8A5D0"/>
<dbReference type="Pfam" id="PF10137">
    <property type="entry name" value="CAP12-PCTIR_TIR"/>
    <property type="match status" value="1"/>
</dbReference>
<dbReference type="EMBL" id="CP040896">
    <property type="protein sequence ID" value="QDA62530.1"/>
    <property type="molecule type" value="Genomic_DNA"/>
</dbReference>
<feature type="domain" description="CD-NTase-associated protein 12/Pycsar effector protein TIR" evidence="1">
    <location>
        <begin position="147"/>
        <end position="263"/>
    </location>
</feature>
<accession>A0A5B8A5D0</accession>
<organism evidence="2 3">
    <name type="scientific">Hymenobacter jejuensis</name>
    <dbReference type="NCBI Taxonomy" id="2502781"/>
    <lineage>
        <taxon>Bacteria</taxon>
        <taxon>Pseudomonadati</taxon>
        <taxon>Bacteroidota</taxon>
        <taxon>Cytophagia</taxon>
        <taxon>Cytophagales</taxon>
        <taxon>Hymenobacteraceae</taxon>
        <taxon>Hymenobacter</taxon>
    </lineage>
</organism>
<evidence type="ECO:0000313" key="2">
    <source>
        <dbReference type="EMBL" id="QDA62530.1"/>
    </source>
</evidence>